<dbReference type="AlphaFoldDB" id="A0A1H7DA42"/>
<dbReference type="RefSeq" id="WP_092369486.1">
    <property type="nucleotide sequence ID" value="NZ_BMGV01000010.1"/>
</dbReference>
<dbReference type="SUPFAM" id="SSF55166">
    <property type="entry name" value="Hedgehog/DD-peptidase"/>
    <property type="match status" value="1"/>
</dbReference>
<evidence type="ECO:0000256" key="1">
    <source>
        <dbReference type="SAM" id="MobiDB-lite"/>
    </source>
</evidence>
<accession>A0A1H7DA42</accession>
<keyword evidence="3" id="KW-1185">Reference proteome</keyword>
<sequence>MPTITGKVLSKQDSQSEPLPGVLVGILSATAEHPDLASRTDADGSYSLEGLAPGTYLISAAGTSVKTTISAKDDIVACDILAGAPLEGDTGLQEPVRDPAGKHPAGDGSEEADDLIGEPESFSDDPTARDTPDDGGLEAAEISLIDRGLVYAILSLRIGAGLRDRDALTDAAYQALHPDEQLPFSTDDPDLEQKSREWLELRDLVDPLLGDAPPPAPRVTTTEGFGLPAQRLPDGRGYRVRRNGINWLDPRVIDAIQAIGKAWDRRNPGTELWMLDGSKREGGPVGNHKSHRIYRDIDMQLRIDGQKLCMTKARYAEWRVLWQDLADLVHANGVLPVKVIGFSDKLVSGVSNWAGHYCHFHVRFCAPPDQIAAVEAAVAELYSDKPRRKRPNYRCRSGAFEAGQLPAPDTPRFELHPVDYLDAESQAEAAAQGITLVQRGFAYAAIGLAYARGVRGKDRLTDEGWQAVYPDAPFPLRSWHDAFGEKRRAWLDIRSMVEGFLDGIGTGARPPPKAPATCVNAGRAELRRLASAAEAAGAPTGFAIFAEAAAWTESRWNNCAVNDSPSEAAAALRLFEGAKGRGWFPDNPYGAEEFGIGSMGWFGGMGATMLIAGGNRGPFINAHPQLVKDPVASIVMIADFAVRVTRKYKVRHMLDIRRGMAGLRLIGAAADNRERAQLTRARFDEGLRRAGVDDPEAFMLRKPDISRYPGAWELWLQLDAQR</sequence>
<gene>
    <name evidence="2" type="ORF">SAMN05444007_11049</name>
</gene>
<dbReference type="STRING" id="1227549.SAMN05444007_11049"/>
<dbReference type="Proteomes" id="UP000199379">
    <property type="component" value="Unassembled WGS sequence"/>
</dbReference>
<dbReference type="SUPFAM" id="SSF49464">
    <property type="entry name" value="Carboxypeptidase regulatory domain-like"/>
    <property type="match status" value="1"/>
</dbReference>
<dbReference type="Gene3D" id="2.60.40.10">
    <property type="entry name" value="Immunoglobulins"/>
    <property type="match status" value="1"/>
</dbReference>
<evidence type="ECO:0000313" key="2">
    <source>
        <dbReference type="EMBL" id="SEJ97737.1"/>
    </source>
</evidence>
<dbReference type="InterPro" id="IPR013783">
    <property type="entry name" value="Ig-like_fold"/>
</dbReference>
<dbReference type="InterPro" id="IPR009045">
    <property type="entry name" value="Zn_M74/Hedgehog-like"/>
</dbReference>
<proteinExistence type="predicted"/>
<dbReference type="OrthoDB" id="9802794at2"/>
<dbReference type="EMBL" id="FNYD01000010">
    <property type="protein sequence ID" value="SEJ97737.1"/>
    <property type="molecule type" value="Genomic_DNA"/>
</dbReference>
<protein>
    <submittedName>
        <fullName evidence="2">Penicillin-insensitive murein endopeptidase</fullName>
    </submittedName>
</protein>
<reference evidence="2 3" key="1">
    <citation type="submission" date="2016-10" db="EMBL/GenBank/DDBJ databases">
        <authorList>
            <person name="de Groot N.N."/>
        </authorList>
    </citation>
    <scope>NUCLEOTIDE SEQUENCE [LARGE SCALE GENOMIC DNA]</scope>
    <source>
        <strain evidence="2 3">DSM 29340</strain>
    </source>
</reference>
<organism evidence="2 3">
    <name type="scientific">Cribrihabitans marinus</name>
    <dbReference type="NCBI Taxonomy" id="1227549"/>
    <lineage>
        <taxon>Bacteria</taxon>
        <taxon>Pseudomonadati</taxon>
        <taxon>Pseudomonadota</taxon>
        <taxon>Alphaproteobacteria</taxon>
        <taxon>Rhodobacterales</taxon>
        <taxon>Paracoccaceae</taxon>
        <taxon>Cribrihabitans</taxon>
    </lineage>
</organism>
<name>A0A1H7DA42_9RHOB</name>
<feature type="region of interest" description="Disordered" evidence="1">
    <location>
        <begin position="87"/>
        <end position="135"/>
    </location>
</feature>
<feature type="compositionally biased region" description="Basic and acidic residues" evidence="1">
    <location>
        <begin position="95"/>
        <end position="105"/>
    </location>
</feature>
<dbReference type="InterPro" id="IPR008969">
    <property type="entry name" value="CarboxyPept-like_regulatory"/>
</dbReference>
<feature type="compositionally biased region" description="Acidic residues" evidence="1">
    <location>
        <begin position="108"/>
        <end position="123"/>
    </location>
</feature>
<dbReference type="Gene3D" id="3.30.1380.10">
    <property type="match status" value="1"/>
</dbReference>
<evidence type="ECO:0000313" key="3">
    <source>
        <dbReference type="Proteomes" id="UP000199379"/>
    </source>
</evidence>